<gene>
    <name evidence="1" type="ORF">A1332_16570</name>
</gene>
<accession>A0A177M964</accession>
<dbReference type="Proteomes" id="UP000078090">
    <property type="component" value="Unassembled WGS sequence"/>
</dbReference>
<proteinExistence type="predicted"/>
<sequence>MDWTEGLKQISILIAAWVAIYGIDSWRREHAGKRRIELAEDALTLFYEAVDAIKWIRHPVSFTNETENIEQEKGETDANFRARKSASVVFIRYNQRLELFNKLHSMRYRFMAQIGKDKATPFDDLNNIVNEITGAARVLTRLWPLENVVTTEQWEQHRKQIQKYEAVFWGGYEEEDPITPKLNKVITEIEATCKAVITGKGSLHNMLNRDIF</sequence>
<dbReference type="OrthoDB" id="1425477at2"/>
<reference evidence="1 2" key="1">
    <citation type="submission" date="2016-03" db="EMBL/GenBank/DDBJ databases">
        <authorList>
            <person name="Ploux O."/>
        </authorList>
    </citation>
    <scope>NUCLEOTIDE SEQUENCE [LARGE SCALE GENOMIC DNA]</scope>
    <source>
        <strain evidence="1 2">R-45363</strain>
    </source>
</reference>
<evidence type="ECO:0000313" key="1">
    <source>
        <dbReference type="EMBL" id="OAI02256.1"/>
    </source>
</evidence>
<protein>
    <submittedName>
        <fullName evidence="1">Uncharacterized protein</fullName>
    </submittedName>
</protein>
<dbReference type="RefSeq" id="WP_064009340.1">
    <property type="nucleotide sequence ID" value="NZ_LUUG01000084.1"/>
</dbReference>
<comment type="caution">
    <text evidence="1">The sequence shown here is derived from an EMBL/GenBank/DDBJ whole genome shotgun (WGS) entry which is preliminary data.</text>
</comment>
<name>A0A177M964_METMH</name>
<organism evidence="1 2">
    <name type="scientific">Methylomonas methanica</name>
    <dbReference type="NCBI Taxonomy" id="421"/>
    <lineage>
        <taxon>Bacteria</taxon>
        <taxon>Pseudomonadati</taxon>
        <taxon>Pseudomonadota</taxon>
        <taxon>Gammaproteobacteria</taxon>
        <taxon>Methylococcales</taxon>
        <taxon>Methylococcaceae</taxon>
        <taxon>Methylomonas</taxon>
    </lineage>
</organism>
<evidence type="ECO:0000313" key="2">
    <source>
        <dbReference type="Proteomes" id="UP000078090"/>
    </source>
</evidence>
<dbReference type="EMBL" id="LUUG01000084">
    <property type="protein sequence ID" value="OAI02256.1"/>
    <property type="molecule type" value="Genomic_DNA"/>
</dbReference>
<dbReference type="AlphaFoldDB" id="A0A177M964"/>